<feature type="compositionally biased region" description="Basic and acidic residues" evidence="1">
    <location>
        <begin position="7"/>
        <end position="16"/>
    </location>
</feature>
<sequence length="185" mass="21291">MANRRQQVKDGGKDARNILGNRRGRAGDSRCRRKRFPFPQRAAFDPREVCRYLSERLPEKIEFTFNCERYVSAGFQFGAHFEITPTWCDARKEGIHNYTSDRTADTILVPRALLLTGILDHTQAHQTQGFGVINAPARGSRIWIGFWNTDKTGDGAVWPSRFGELVLRWQRPVHLGKMFFEIAHT</sequence>
<protein>
    <submittedName>
        <fullName evidence="2">Uncharacterized protein</fullName>
    </submittedName>
</protein>
<feature type="region of interest" description="Disordered" evidence="1">
    <location>
        <begin position="1"/>
        <end position="30"/>
    </location>
</feature>
<name>A0AAN6SXQ4_9PEZI</name>
<dbReference type="AlphaFoldDB" id="A0AAN6SXQ4"/>
<dbReference type="Proteomes" id="UP001305647">
    <property type="component" value="Unassembled WGS sequence"/>
</dbReference>
<organism evidence="2 3">
    <name type="scientific">Parathielavia hyrcaniae</name>
    <dbReference type="NCBI Taxonomy" id="113614"/>
    <lineage>
        <taxon>Eukaryota</taxon>
        <taxon>Fungi</taxon>
        <taxon>Dikarya</taxon>
        <taxon>Ascomycota</taxon>
        <taxon>Pezizomycotina</taxon>
        <taxon>Sordariomycetes</taxon>
        <taxon>Sordariomycetidae</taxon>
        <taxon>Sordariales</taxon>
        <taxon>Chaetomiaceae</taxon>
        <taxon>Parathielavia</taxon>
    </lineage>
</organism>
<gene>
    <name evidence="2" type="ORF">N658DRAFT_318605</name>
</gene>
<reference evidence="2" key="2">
    <citation type="submission" date="2023-05" db="EMBL/GenBank/DDBJ databases">
        <authorList>
            <consortium name="Lawrence Berkeley National Laboratory"/>
            <person name="Steindorff A."/>
            <person name="Hensen N."/>
            <person name="Bonometti L."/>
            <person name="Westerberg I."/>
            <person name="Brannstrom I.O."/>
            <person name="Guillou S."/>
            <person name="Cros-Aarteil S."/>
            <person name="Calhoun S."/>
            <person name="Haridas S."/>
            <person name="Kuo A."/>
            <person name="Mondo S."/>
            <person name="Pangilinan J."/>
            <person name="Riley R."/>
            <person name="Labutti K."/>
            <person name="Andreopoulos B."/>
            <person name="Lipzen A."/>
            <person name="Chen C."/>
            <person name="Yanf M."/>
            <person name="Daum C."/>
            <person name="Ng V."/>
            <person name="Clum A."/>
            <person name="Ohm R."/>
            <person name="Martin F."/>
            <person name="Silar P."/>
            <person name="Natvig D."/>
            <person name="Lalanne C."/>
            <person name="Gautier V."/>
            <person name="Ament-Velasquez S.L."/>
            <person name="Kruys A."/>
            <person name="Hutchinson M.I."/>
            <person name="Powell A.J."/>
            <person name="Barry K."/>
            <person name="Miller A.N."/>
            <person name="Grigoriev I.V."/>
            <person name="Debuchy R."/>
            <person name="Gladieux P."/>
            <person name="Thoren M.H."/>
            <person name="Johannesson H."/>
        </authorList>
    </citation>
    <scope>NUCLEOTIDE SEQUENCE</scope>
    <source>
        <strain evidence="2">CBS 757.83</strain>
    </source>
</reference>
<reference evidence="2" key="1">
    <citation type="journal article" date="2023" name="Mol. Phylogenet. Evol.">
        <title>Genome-scale phylogeny and comparative genomics of the fungal order Sordariales.</title>
        <authorList>
            <person name="Hensen N."/>
            <person name="Bonometti L."/>
            <person name="Westerberg I."/>
            <person name="Brannstrom I.O."/>
            <person name="Guillou S."/>
            <person name="Cros-Aarteil S."/>
            <person name="Calhoun S."/>
            <person name="Haridas S."/>
            <person name="Kuo A."/>
            <person name="Mondo S."/>
            <person name="Pangilinan J."/>
            <person name="Riley R."/>
            <person name="LaButti K."/>
            <person name="Andreopoulos B."/>
            <person name="Lipzen A."/>
            <person name="Chen C."/>
            <person name="Yan M."/>
            <person name="Daum C."/>
            <person name="Ng V."/>
            <person name="Clum A."/>
            <person name="Steindorff A."/>
            <person name="Ohm R.A."/>
            <person name="Martin F."/>
            <person name="Silar P."/>
            <person name="Natvig D.O."/>
            <person name="Lalanne C."/>
            <person name="Gautier V."/>
            <person name="Ament-Velasquez S.L."/>
            <person name="Kruys A."/>
            <person name="Hutchinson M.I."/>
            <person name="Powell A.J."/>
            <person name="Barry K."/>
            <person name="Miller A.N."/>
            <person name="Grigoriev I.V."/>
            <person name="Debuchy R."/>
            <person name="Gladieux P."/>
            <person name="Hiltunen Thoren M."/>
            <person name="Johannesson H."/>
        </authorList>
    </citation>
    <scope>NUCLEOTIDE SEQUENCE</scope>
    <source>
        <strain evidence="2">CBS 757.83</strain>
    </source>
</reference>
<evidence type="ECO:0000256" key="1">
    <source>
        <dbReference type="SAM" id="MobiDB-lite"/>
    </source>
</evidence>
<keyword evidence="3" id="KW-1185">Reference proteome</keyword>
<comment type="caution">
    <text evidence="2">The sequence shown here is derived from an EMBL/GenBank/DDBJ whole genome shotgun (WGS) entry which is preliminary data.</text>
</comment>
<proteinExistence type="predicted"/>
<accession>A0AAN6SXQ4</accession>
<evidence type="ECO:0000313" key="3">
    <source>
        <dbReference type="Proteomes" id="UP001305647"/>
    </source>
</evidence>
<evidence type="ECO:0000313" key="2">
    <source>
        <dbReference type="EMBL" id="KAK4096881.1"/>
    </source>
</evidence>
<dbReference type="EMBL" id="MU863692">
    <property type="protein sequence ID" value="KAK4096881.1"/>
    <property type="molecule type" value="Genomic_DNA"/>
</dbReference>